<dbReference type="Proteomes" id="UP000830671">
    <property type="component" value="Chromosome 2"/>
</dbReference>
<proteinExistence type="predicted"/>
<feature type="compositionally biased region" description="Basic and acidic residues" evidence="1">
    <location>
        <begin position="249"/>
        <end position="268"/>
    </location>
</feature>
<evidence type="ECO:0000256" key="2">
    <source>
        <dbReference type="SAM" id="SignalP"/>
    </source>
</evidence>
<feature type="compositionally biased region" description="Low complexity" evidence="1">
    <location>
        <begin position="579"/>
        <end position="589"/>
    </location>
</feature>
<feature type="compositionally biased region" description="Polar residues" evidence="1">
    <location>
        <begin position="597"/>
        <end position="612"/>
    </location>
</feature>
<organism evidence="3 4">
    <name type="scientific">Colletotrichum lupini</name>
    <dbReference type="NCBI Taxonomy" id="145971"/>
    <lineage>
        <taxon>Eukaryota</taxon>
        <taxon>Fungi</taxon>
        <taxon>Dikarya</taxon>
        <taxon>Ascomycota</taxon>
        <taxon>Pezizomycotina</taxon>
        <taxon>Sordariomycetes</taxon>
        <taxon>Hypocreomycetidae</taxon>
        <taxon>Glomerellales</taxon>
        <taxon>Glomerellaceae</taxon>
        <taxon>Colletotrichum</taxon>
        <taxon>Colletotrichum acutatum species complex</taxon>
    </lineage>
</organism>
<dbReference type="RefSeq" id="XP_049138955.1">
    <property type="nucleotide sequence ID" value="XM_049281812.1"/>
</dbReference>
<evidence type="ECO:0000256" key="1">
    <source>
        <dbReference type="SAM" id="MobiDB-lite"/>
    </source>
</evidence>
<sequence length="756" mass="83367">MHFVTLALSYLTIQDSAWGTWQLGRNKMHRGLFPRWMEAATHRVDIRCSKCSRCSADAAGACGHAEEVTSLPSIFPIHPKYLSSFLPYMSKVPTSISCVHFLDRIKSTFHCNPSTSIPYVYIFSGQTGGSNLEVATLSGAGQRHQTNSKSPAISSLRTCTALHQLPEPLSSPPPPFRPACLSSPPEVCAFTWPTVHHLNREREPPAETTLADQGINHRQPLFLVPVAALLPPKLSLELCVTPSPSREFAQARERPCQDEERNTEEQSKHDKRSVSHPGPDHFSNPIPELLFELHCLILCPFHASLGLKDILCPPPHPAAWTATGLPTSHGCFTVRVRDRDKVLPRLSLYCYHPLAKLSALLPRPLSRPVSHTPERHQQQLPSTLDSYRSRYRLRHTPFFGFPSNSNTILALPCALESSVSSKTTACGCKHNFLGIVGHTYHLVGTAFSSIPFLLSGTTDEETYKPQTTQLSIIRTQSRILSRSFPFPDAVVSPPSATHLGANYLLIFYTLPFCPFQDRLVAHIPSEALSDSSSMKPSENWRSVFLLPQSTKKKKKNSKGNSSPSSPRLHFPELQWEPKTTTTTPAPTTAAERRHTMSGPTPRSMLNVQSPDSDVSPKTPIQPSDQTKTDYFSIESSSQAQSQKKDEETKANDAEPLSRATTLSSFASPSTLESATGSFSAESSRTESYGGRPRGSSIASLSFAPLRNPSLPQGNQKKTNKERIRASSPPPESGSFGRDAFLVRCLYPMSCSWTDNI</sequence>
<keyword evidence="2" id="KW-0732">Signal</keyword>
<protein>
    <submittedName>
        <fullName evidence="3">Uncharacterized protein</fullName>
    </submittedName>
</protein>
<dbReference type="AlphaFoldDB" id="A0A9Q8WBP1"/>
<feature type="region of interest" description="Disordered" evidence="1">
    <location>
        <begin position="249"/>
        <end position="280"/>
    </location>
</feature>
<dbReference type="GeneID" id="73336822"/>
<feature type="signal peptide" evidence="2">
    <location>
        <begin position="1"/>
        <end position="19"/>
    </location>
</feature>
<feature type="compositionally biased region" description="Polar residues" evidence="1">
    <location>
        <begin position="658"/>
        <end position="686"/>
    </location>
</feature>
<name>A0A9Q8WBP1_9PEZI</name>
<gene>
    <name evidence="3" type="ORF">CLUP02_02783</name>
</gene>
<evidence type="ECO:0000313" key="4">
    <source>
        <dbReference type="Proteomes" id="UP000830671"/>
    </source>
</evidence>
<feature type="compositionally biased region" description="Basic and acidic residues" evidence="1">
    <location>
        <begin position="642"/>
        <end position="652"/>
    </location>
</feature>
<keyword evidence="4" id="KW-1185">Reference proteome</keyword>
<reference evidence="3" key="1">
    <citation type="journal article" date="2021" name="Mol. Plant Microbe Interact.">
        <title>Complete Genome Sequence of the Plant-Pathogenic Fungus Colletotrichum lupini.</title>
        <authorList>
            <person name="Baroncelli R."/>
            <person name="Pensec F."/>
            <person name="Da Lio D."/>
            <person name="Boufleur T."/>
            <person name="Vicente I."/>
            <person name="Sarrocco S."/>
            <person name="Picot A."/>
            <person name="Baraldi E."/>
            <person name="Sukno S."/>
            <person name="Thon M."/>
            <person name="Le Floch G."/>
        </authorList>
    </citation>
    <scope>NUCLEOTIDE SEQUENCE</scope>
    <source>
        <strain evidence="3">IMI 504893</strain>
    </source>
</reference>
<dbReference type="EMBL" id="CP019474">
    <property type="protein sequence ID" value="UQC77316.1"/>
    <property type="molecule type" value="Genomic_DNA"/>
</dbReference>
<feature type="compositionally biased region" description="Polar residues" evidence="1">
    <location>
        <begin position="618"/>
        <end position="641"/>
    </location>
</feature>
<accession>A0A9Q8WBP1</accession>
<feature type="chain" id="PRO_5040261958" evidence="2">
    <location>
        <begin position="20"/>
        <end position="756"/>
    </location>
</feature>
<dbReference type="KEGG" id="clup:CLUP02_02783"/>
<feature type="region of interest" description="Disordered" evidence="1">
    <location>
        <begin position="545"/>
        <end position="736"/>
    </location>
</feature>
<evidence type="ECO:0000313" key="3">
    <source>
        <dbReference type="EMBL" id="UQC77316.1"/>
    </source>
</evidence>